<evidence type="ECO:0000259" key="4">
    <source>
        <dbReference type="PROSITE" id="PS50181"/>
    </source>
</evidence>
<dbReference type="InterPro" id="IPR001810">
    <property type="entry name" value="F-box_dom"/>
</dbReference>
<feature type="domain" description="F-box" evidence="4">
    <location>
        <begin position="138"/>
        <end position="185"/>
    </location>
</feature>
<feature type="region of interest" description="Disordered" evidence="3">
    <location>
        <begin position="335"/>
        <end position="362"/>
    </location>
</feature>
<proteinExistence type="predicted"/>
<dbReference type="SUPFAM" id="SSF81383">
    <property type="entry name" value="F-box domain"/>
    <property type="match status" value="1"/>
</dbReference>
<evidence type="ECO:0000256" key="2">
    <source>
        <dbReference type="ARBA" id="ARBA00022803"/>
    </source>
</evidence>
<dbReference type="PANTHER" id="PTHR22904">
    <property type="entry name" value="TPR REPEAT CONTAINING PROTEIN"/>
    <property type="match status" value="1"/>
</dbReference>
<dbReference type="SMART" id="SM00028">
    <property type="entry name" value="TPR"/>
    <property type="match status" value="2"/>
</dbReference>
<dbReference type="Gene3D" id="1.25.40.10">
    <property type="entry name" value="Tetratricopeptide repeat domain"/>
    <property type="match status" value="1"/>
</dbReference>
<evidence type="ECO:0000313" key="5">
    <source>
        <dbReference type="EMBL" id="PLB35986.1"/>
    </source>
</evidence>
<accession>A0A2I2F5Y3</accession>
<organism evidence="5 6">
    <name type="scientific">Aspergillus candidus</name>
    <dbReference type="NCBI Taxonomy" id="41067"/>
    <lineage>
        <taxon>Eukaryota</taxon>
        <taxon>Fungi</taxon>
        <taxon>Dikarya</taxon>
        <taxon>Ascomycota</taxon>
        <taxon>Pezizomycotina</taxon>
        <taxon>Eurotiomycetes</taxon>
        <taxon>Eurotiomycetidae</taxon>
        <taxon>Eurotiales</taxon>
        <taxon>Aspergillaceae</taxon>
        <taxon>Aspergillus</taxon>
        <taxon>Aspergillus subgen. Circumdati</taxon>
    </lineage>
</organism>
<dbReference type="InterPro" id="IPR019734">
    <property type="entry name" value="TPR_rpt"/>
</dbReference>
<dbReference type="RefSeq" id="XP_024669998.1">
    <property type="nucleotide sequence ID" value="XM_024816732.1"/>
</dbReference>
<dbReference type="InterPro" id="IPR011990">
    <property type="entry name" value="TPR-like_helical_dom_sf"/>
</dbReference>
<keyword evidence="6" id="KW-1185">Reference proteome</keyword>
<keyword evidence="1" id="KW-0677">Repeat</keyword>
<evidence type="ECO:0000313" key="6">
    <source>
        <dbReference type="Proteomes" id="UP000234585"/>
    </source>
</evidence>
<dbReference type="PROSITE" id="PS50181">
    <property type="entry name" value="FBOX"/>
    <property type="match status" value="1"/>
</dbReference>
<dbReference type="STRING" id="41067.A0A2I2F5Y3"/>
<dbReference type="EMBL" id="KZ559155">
    <property type="protein sequence ID" value="PLB35986.1"/>
    <property type="molecule type" value="Genomic_DNA"/>
</dbReference>
<sequence>MTRVGPVRSESDFLYRRAQTLCGQGNFAGALEAFTETLRCPGVDHLDVLDKRSAIYAKTGQYNLAVKDAQRMIRDDRQDERGYLRCAKALVMEGKPEKALQLYTYALKYLPEDRPGRQLVVQLRGRIQSKLKTVETCCDPMTVLPLEIISMILGHLTFRQLVTLLRVSKKWNQFLSSFRELWRRIDLSSVRTRVPHTSVSAYIRRSNATLTYAIIKNLNNPSRHKVLEYLSRCRQLEYLEIWTPVECGLAYDLLKSAQSLRTLILSAEITVSQEYIAKFLTSLPRLERFEIHRSTASPASKVQWPPHLPNLRSISLASEDNPSFSANVPALFIPHRQPESDEPDSDPRGPADPPIPNLEELRLHSGPPVAVPCPMTLDPMDFVRLRKLDLGGMYIGRSVGLPPTLESLRVRGGNARGTFPFADRDDMDLPNLRTLVLSDVGWVTVETLHEFMVRRRAPVKILHVDTCDQLRGPALSSFLCEHGEGLTELNVSHLFGINDAVMEPIAAHLRHLEVVNMSYTDVTGNTIRRFVQESIDTTRRLKHVNVKGCDSASWDSVYWGREQGVQIVK</sequence>
<evidence type="ECO:0000256" key="1">
    <source>
        <dbReference type="ARBA" id="ARBA00022737"/>
    </source>
</evidence>
<dbReference type="Proteomes" id="UP000234585">
    <property type="component" value="Unassembled WGS sequence"/>
</dbReference>
<dbReference type="SMART" id="SM00256">
    <property type="entry name" value="FBOX"/>
    <property type="match status" value="1"/>
</dbReference>
<gene>
    <name evidence="5" type="ORF">BDW47DRAFT_127545</name>
</gene>
<dbReference type="InterPro" id="IPR036047">
    <property type="entry name" value="F-box-like_dom_sf"/>
</dbReference>
<dbReference type="Gene3D" id="3.80.10.10">
    <property type="entry name" value="Ribonuclease Inhibitor"/>
    <property type="match status" value="2"/>
</dbReference>
<dbReference type="OrthoDB" id="629492at2759"/>
<reference evidence="5 6" key="1">
    <citation type="submission" date="2017-12" db="EMBL/GenBank/DDBJ databases">
        <authorList>
            <consortium name="DOE Joint Genome Institute"/>
            <person name="Haridas S."/>
            <person name="Kjaerbolling I."/>
            <person name="Vesth T.C."/>
            <person name="Frisvad J.C."/>
            <person name="Nybo J.L."/>
            <person name="Theobald S."/>
            <person name="Kuo A."/>
            <person name="Bowyer P."/>
            <person name="Matsuda Y."/>
            <person name="Mondo S."/>
            <person name="Lyhne E.K."/>
            <person name="Kogle M.E."/>
            <person name="Clum A."/>
            <person name="Lipzen A."/>
            <person name="Salamov A."/>
            <person name="Ngan C.Y."/>
            <person name="Daum C."/>
            <person name="Chiniquy J."/>
            <person name="Barry K."/>
            <person name="LaButti K."/>
            <person name="Simmons B.A."/>
            <person name="Magnuson J.K."/>
            <person name="Mortensen U.H."/>
            <person name="Larsen T.O."/>
            <person name="Grigoriev I.V."/>
            <person name="Baker S.E."/>
            <person name="Andersen M.R."/>
            <person name="Nordberg H.P."/>
            <person name="Cantor M.N."/>
            <person name="Hua S.X."/>
        </authorList>
    </citation>
    <scope>NUCLEOTIDE SEQUENCE [LARGE SCALE GENOMIC DNA]</scope>
    <source>
        <strain evidence="5 6">CBS 102.13</strain>
    </source>
</reference>
<dbReference type="PANTHER" id="PTHR22904:SF523">
    <property type="entry name" value="STRESS-INDUCED-PHOSPHOPROTEIN 1"/>
    <property type="match status" value="1"/>
</dbReference>
<evidence type="ECO:0000256" key="3">
    <source>
        <dbReference type="SAM" id="MobiDB-lite"/>
    </source>
</evidence>
<dbReference type="GeneID" id="36523892"/>
<dbReference type="InterPro" id="IPR032675">
    <property type="entry name" value="LRR_dom_sf"/>
</dbReference>
<dbReference type="SUPFAM" id="SSF48452">
    <property type="entry name" value="TPR-like"/>
    <property type="match status" value="1"/>
</dbReference>
<dbReference type="AlphaFoldDB" id="A0A2I2F5Y3"/>
<dbReference type="Pfam" id="PF12937">
    <property type="entry name" value="F-box-like"/>
    <property type="match status" value="1"/>
</dbReference>
<dbReference type="SUPFAM" id="SSF52047">
    <property type="entry name" value="RNI-like"/>
    <property type="match status" value="1"/>
</dbReference>
<name>A0A2I2F5Y3_ASPCN</name>
<dbReference type="GO" id="GO:0051879">
    <property type="term" value="F:Hsp90 protein binding"/>
    <property type="evidence" value="ECO:0007669"/>
    <property type="project" value="TreeGrafter"/>
</dbReference>
<protein>
    <recommendedName>
        <fullName evidence="4">F-box domain-containing protein</fullName>
    </recommendedName>
</protein>
<keyword evidence="2" id="KW-0802">TPR repeat</keyword>